<keyword evidence="3" id="KW-0808">Transferase</keyword>
<feature type="compositionally biased region" description="Basic and acidic residues" evidence="9">
    <location>
        <begin position="410"/>
        <end position="431"/>
    </location>
</feature>
<feature type="compositionally biased region" description="Polar residues" evidence="9">
    <location>
        <begin position="23"/>
        <end position="33"/>
    </location>
</feature>
<feature type="region of interest" description="Disordered" evidence="9">
    <location>
        <begin position="333"/>
        <end position="514"/>
    </location>
</feature>
<comment type="caution">
    <text evidence="10">The sequence shown here is derived from an EMBL/GenBank/DDBJ whole genome shotgun (WGS) entry which is preliminary data.</text>
</comment>
<evidence type="ECO:0000256" key="6">
    <source>
        <dbReference type="ARBA" id="ARBA00022840"/>
    </source>
</evidence>
<organism evidence="10 11">
    <name type="scientific">Potamilus streckersoni</name>
    <dbReference type="NCBI Taxonomy" id="2493646"/>
    <lineage>
        <taxon>Eukaryota</taxon>
        <taxon>Metazoa</taxon>
        <taxon>Spiralia</taxon>
        <taxon>Lophotrochozoa</taxon>
        <taxon>Mollusca</taxon>
        <taxon>Bivalvia</taxon>
        <taxon>Autobranchia</taxon>
        <taxon>Heteroconchia</taxon>
        <taxon>Palaeoheterodonta</taxon>
        <taxon>Unionida</taxon>
        <taxon>Unionoidea</taxon>
        <taxon>Unionidae</taxon>
        <taxon>Ambleminae</taxon>
        <taxon>Lampsilini</taxon>
        <taxon>Potamilus</taxon>
    </lineage>
</organism>
<gene>
    <name evidence="10" type="ORF">CHS0354_012566</name>
</gene>
<feature type="compositionally biased region" description="Basic and acidic residues" evidence="9">
    <location>
        <begin position="143"/>
        <end position="167"/>
    </location>
</feature>
<protein>
    <recommendedName>
        <fullName evidence="1">non-specific serine/threonine protein kinase</fullName>
        <ecNumber evidence="1">2.7.11.1</ecNumber>
    </recommendedName>
</protein>
<name>A0AAE0W2R4_9BIVA</name>
<keyword evidence="2" id="KW-0723">Serine/threonine-protein kinase</keyword>
<accession>A0AAE0W2R4</accession>
<dbReference type="GO" id="GO:0004674">
    <property type="term" value="F:protein serine/threonine kinase activity"/>
    <property type="evidence" value="ECO:0007669"/>
    <property type="project" value="UniProtKB-KW"/>
</dbReference>
<dbReference type="PANTHER" id="PTHR44899:SF3">
    <property type="entry name" value="SERINE_THREONINE-PROTEIN KINASE NEK1"/>
    <property type="match status" value="1"/>
</dbReference>
<dbReference type="GO" id="GO:0005524">
    <property type="term" value="F:ATP binding"/>
    <property type="evidence" value="ECO:0007669"/>
    <property type="project" value="UniProtKB-KW"/>
</dbReference>
<reference evidence="10" key="2">
    <citation type="journal article" date="2021" name="Genome Biol. Evol.">
        <title>Developing a high-quality reference genome for a parasitic bivalve with doubly uniparental inheritance (Bivalvia: Unionida).</title>
        <authorList>
            <person name="Smith C.H."/>
        </authorList>
    </citation>
    <scope>NUCLEOTIDE SEQUENCE</scope>
    <source>
        <strain evidence="10">CHS0354</strain>
        <tissue evidence="10">Mantle</tissue>
    </source>
</reference>
<feature type="region of interest" description="Disordered" evidence="9">
    <location>
        <begin position="1"/>
        <end position="266"/>
    </location>
</feature>
<evidence type="ECO:0000256" key="1">
    <source>
        <dbReference type="ARBA" id="ARBA00012513"/>
    </source>
</evidence>
<evidence type="ECO:0000256" key="9">
    <source>
        <dbReference type="SAM" id="MobiDB-lite"/>
    </source>
</evidence>
<reference evidence="10" key="1">
    <citation type="journal article" date="2021" name="Genome Biol. Evol.">
        <title>A High-Quality Reference Genome for a Parasitic Bivalve with Doubly Uniparental Inheritance (Bivalvia: Unionida).</title>
        <authorList>
            <person name="Smith C.H."/>
        </authorList>
    </citation>
    <scope>NUCLEOTIDE SEQUENCE</scope>
    <source>
        <strain evidence="10">CHS0354</strain>
    </source>
</reference>
<feature type="compositionally biased region" description="Pro residues" evidence="9">
    <location>
        <begin position="169"/>
        <end position="178"/>
    </location>
</feature>
<evidence type="ECO:0000313" key="11">
    <source>
        <dbReference type="Proteomes" id="UP001195483"/>
    </source>
</evidence>
<reference evidence="10" key="3">
    <citation type="submission" date="2023-05" db="EMBL/GenBank/DDBJ databases">
        <authorList>
            <person name="Smith C.H."/>
        </authorList>
    </citation>
    <scope>NUCLEOTIDE SEQUENCE</scope>
    <source>
        <strain evidence="10">CHS0354</strain>
        <tissue evidence="10">Mantle</tissue>
    </source>
</reference>
<keyword evidence="5" id="KW-0418">Kinase</keyword>
<feature type="compositionally biased region" description="Polar residues" evidence="9">
    <location>
        <begin position="123"/>
        <end position="138"/>
    </location>
</feature>
<evidence type="ECO:0000256" key="8">
    <source>
        <dbReference type="ARBA" id="ARBA00048679"/>
    </source>
</evidence>
<sequence length="604" mass="67222">MEVTSSLDRVVCNPDSSRRQWKSPDSSVISSLQDRPVVEGTVTIASDKSDESVSPSVSAKANPITPPAIGSTFTISQSPIQKGTVIIKTAQQTEGKNASSESSLSSSNASQDAESSANREADSTPTCSSPSEKTSDQTFPAKDQIEFHVKIEQKLKANIEKKDEESKPSIPPKPPLPARPKDKPLNLPTPKLLPKPDKPMEFGKASVPSASHSQGEGSLFEKVQLEDEEEDQEEKEEREKNKIAIEDVEEEETNKDEKTKDKQRNGVALGLTSGSFDINNTQMLRTCSEPDLSSLFRTIAKESPQVKRKSLDMSSVQEEDEKYFEELLSSFENALKVDNPEEGADNPKEDKEVEEEVEEEQEEDEDYEDLLSVRETMKSLLLQDDDDDGNSVKFSLSSSHEDTPDGSVGVDKKKSTDEGKSKTDRKDRSDGEGNTEDGDDEEEVEEDGEEEEHEDSVENEEEIDSSHPHRSVSVDNDNPQSPDERAEMMAELFQSDEESDSEFQDEGGENGEDYDLFSRLEESRAFLEKELGCQKFLKVYKTVQALQEDEDENMEDGARIAIEMLGKDKEHLYPKIFQLVMADTAFTEDSTVDIESLAASFSLF</sequence>
<evidence type="ECO:0000256" key="4">
    <source>
        <dbReference type="ARBA" id="ARBA00022741"/>
    </source>
</evidence>
<feature type="compositionally biased region" description="Acidic residues" evidence="9">
    <location>
        <begin position="352"/>
        <end position="369"/>
    </location>
</feature>
<proteinExistence type="predicted"/>
<keyword evidence="11" id="KW-1185">Reference proteome</keyword>
<evidence type="ECO:0000256" key="3">
    <source>
        <dbReference type="ARBA" id="ARBA00022679"/>
    </source>
</evidence>
<feature type="compositionally biased region" description="Low complexity" evidence="9">
    <location>
        <begin position="97"/>
        <end position="116"/>
    </location>
</feature>
<evidence type="ECO:0000256" key="7">
    <source>
        <dbReference type="ARBA" id="ARBA00047899"/>
    </source>
</evidence>
<dbReference type="AlphaFoldDB" id="A0AAE0W2R4"/>
<feature type="compositionally biased region" description="Acidic residues" evidence="9">
    <location>
        <begin position="433"/>
        <end position="463"/>
    </location>
</feature>
<feature type="compositionally biased region" description="Polar residues" evidence="9">
    <location>
        <begin position="71"/>
        <end position="81"/>
    </location>
</feature>
<dbReference type="PANTHER" id="PTHR44899">
    <property type="entry name" value="CAMK FAMILY PROTEIN KINASE"/>
    <property type="match status" value="1"/>
</dbReference>
<evidence type="ECO:0000256" key="2">
    <source>
        <dbReference type="ARBA" id="ARBA00022527"/>
    </source>
</evidence>
<keyword evidence="4" id="KW-0547">Nucleotide-binding</keyword>
<dbReference type="EC" id="2.7.11.1" evidence="1"/>
<feature type="compositionally biased region" description="Basic and acidic residues" evidence="9">
    <location>
        <begin position="255"/>
        <end position="264"/>
    </location>
</feature>
<comment type="catalytic activity">
    <reaction evidence="8">
        <text>L-seryl-[protein] + ATP = O-phospho-L-seryl-[protein] + ADP + H(+)</text>
        <dbReference type="Rhea" id="RHEA:17989"/>
        <dbReference type="Rhea" id="RHEA-COMP:9863"/>
        <dbReference type="Rhea" id="RHEA-COMP:11604"/>
        <dbReference type="ChEBI" id="CHEBI:15378"/>
        <dbReference type="ChEBI" id="CHEBI:29999"/>
        <dbReference type="ChEBI" id="CHEBI:30616"/>
        <dbReference type="ChEBI" id="CHEBI:83421"/>
        <dbReference type="ChEBI" id="CHEBI:456216"/>
        <dbReference type="EC" id="2.7.11.1"/>
    </reaction>
</comment>
<feature type="compositionally biased region" description="Basic and acidic residues" evidence="9">
    <location>
        <begin position="235"/>
        <end position="245"/>
    </location>
</feature>
<dbReference type="EMBL" id="JAEAOA010000768">
    <property type="protein sequence ID" value="KAK3599923.1"/>
    <property type="molecule type" value="Genomic_DNA"/>
</dbReference>
<evidence type="ECO:0000313" key="10">
    <source>
        <dbReference type="EMBL" id="KAK3599923.1"/>
    </source>
</evidence>
<evidence type="ECO:0000256" key="5">
    <source>
        <dbReference type="ARBA" id="ARBA00022777"/>
    </source>
</evidence>
<comment type="catalytic activity">
    <reaction evidence="7">
        <text>L-threonyl-[protein] + ATP = O-phospho-L-threonyl-[protein] + ADP + H(+)</text>
        <dbReference type="Rhea" id="RHEA:46608"/>
        <dbReference type="Rhea" id="RHEA-COMP:11060"/>
        <dbReference type="Rhea" id="RHEA-COMP:11605"/>
        <dbReference type="ChEBI" id="CHEBI:15378"/>
        <dbReference type="ChEBI" id="CHEBI:30013"/>
        <dbReference type="ChEBI" id="CHEBI:30616"/>
        <dbReference type="ChEBI" id="CHEBI:61977"/>
        <dbReference type="ChEBI" id="CHEBI:456216"/>
        <dbReference type="EC" id="2.7.11.1"/>
    </reaction>
</comment>
<feature type="compositionally biased region" description="Acidic residues" evidence="9">
    <location>
        <begin position="494"/>
        <end position="514"/>
    </location>
</feature>
<keyword evidence="6" id="KW-0067">ATP-binding</keyword>
<dbReference type="Proteomes" id="UP001195483">
    <property type="component" value="Unassembled WGS sequence"/>
</dbReference>
<dbReference type="InterPro" id="IPR051131">
    <property type="entry name" value="NEK_Ser/Thr_kinase_NIMA"/>
</dbReference>